<sequence length="317" mass="35428">MDPHALPRDVGSNDALDMRAGDSLFGPYDSEPERATDTPDPTSSMSTEVAATTHTTPATDPHTTIETPHEVEREEHASLPTNDPIQTLYDAYHDSYAHPISETSTHMQHAKALALALLQRHYPKSKDYLIEPAGLGPFSDYGINFRLKESKEPDSDPDTPPRKKPKRPAKAAHIHCSYQAPWHSTDRRNMTAFAVKQRVADVDNGLETSKYRMHTSLVIILDDLATFPRWSRDNDIVRGDVLSDLLGVIGHVDQGHGMLFFGPRLELYQYNASDDKTPVKPYAHPSWKLDMRTTDLTVVEEVLSSFTAQAVVYQEGV</sequence>
<feature type="region of interest" description="Disordered" evidence="1">
    <location>
        <begin position="1"/>
        <end position="63"/>
    </location>
</feature>
<reference evidence="2" key="2">
    <citation type="submission" date="2020-09" db="EMBL/GenBank/DDBJ databases">
        <title>Reference genome assembly for Australian Ascochyta lentis isolate Al4.</title>
        <authorList>
            <person name="Lee R.C."/>
            <person name="Farfan-Caceres L.M."/>
            <person name="Debler J.W."/>
            <person name="Williams A.H."/>
            <person name="Henares B.M."/>
        </authorList>
    </citation>
    <scope>NUCLEOTIDE SEQUENCE</scope>
    <source>
        <strain evidence="2">Al4</strain>
    </source>
</reference>
<feature type="compositionally biased region" description="Low complexity" evidence="1">
    <location>
        <begin position="38"/>
        <end position="63"/>
    </location>
</feature>
<evidence type="ECO:0000313" key="2">
    <source>
        <dbReference type="EMBL" id="KAF9701777.1"/>
    </source>
</evidence>
<keyword evidence="3" id="KW-1185">Reference proteome</keyword>
<feature type="region of interest" description="Disordered" evidence="1">
    <location>
        <begin position="148"/>
        <end position="171"/>
    </location>
</feature>
<feature type="compositionally biased region" description="Basic residues" evidence="1">
    <location>
        <begin position="162"/>
        <end position="171"/>
    </location>
</feature>
<reference evidence="2" key="1">
    <citation type="submission" date="2018-12" db="EMBL/GenBank/DDBJ databases">
        <authorList>
            <person name="Syme R.A."/>
            <person name="Farfan-Caceres L."/>
            <person name="Lichtenzveig J."/>
        </authorList>
    </citation>
    <scope>NUCLEOTIDE SEQUENCE</scope>
    <source>
        <strain evidence="2">Al4</strain>
    </source>
</reference>
<evidence type="ECO:0000256" key="1">
    <source>
        <dbReference type="SAM" id="MobiDB-lite"/>
    </source>
</evidence>
<dbReference type="Proteomes" id="UP000651452">
    <property type="component" value="Unassembled WGS sequence"/>
</dbReference>
<gene>
    <name evidence="2" type="ORF">EKO04_000263</name>
</gene>
<name>A0A8H7JEI0_9PLEO</name>
<evidence type="ECO:0000313" key="3">
    <source>
        <dbReference type="Proteomes" id="UP000651452"/>
    </source>
</evidence>
<proteinExistence type="predicted"/>
<dbReference type="EMBL" id="RZGK01000002">
    <property type="protein sequence ID" value="KAF9701777.1"/>
    <property type="molecule type" value="Genomic_DNA"/>
</dbReference>
<accession>A0A8H7JEI0</accession>
<comment type="caution">
    <text evidence="2">The sequence shown here is derived from an EMBL/GenBank/DDBJ whole genome shotgun (WGS) entry which is preliminary data.</text>
</comment>
<protein>
    <submittedName>
        <fullName evidence="2">Uncharacterized protein</fullName>
    </submittedName>
</protein>
<organism evidence="2 3">
    <name type="scientific">Ascochyta lentis</name>
    <dbReference type="NCBI Taxonomy" id="205686"/>
    <lineage>
        <taxon>Eukaryota</taxon>
        <taxon>Fungi</taxon>
        <taxon>Dikarya</taxon>
        <taxon>Ascomycota</taxon>
        <taxon>Pezizomycotina</taxon>
        <taxon>Dothideomycetes</taxon>
        <taxon>Pleosporomycetidae</taxon>
        <taxon>Pleosporales</taxon>
        <taxon>Pleosporineae</taxon>
        <taxon>Didymellaceae</taxon>
        <taxon>Ascochyta</taxon>
    </lineage>
</organism>
<dbReference type="OrthoDB" id="3797007at2759"/>
<dbReference type="AlphaFoldDB" id="A0A8H7JEI0"/>